<gene>
    <name evidence="1" type="ORF">S03H2_34299</name>
</gene>
<evidence type="ECO:0000313" key="1">
    <source>
        <dbReference type="EMBL" id="GAH54629.1"/>
    </source>
</evidence>
<feature type="non-terminal residue" evidence="1">
    <location>
        <position position="1"/>
    </location>
</feature>
<reference evidence="1" key="1">
    <citation type="journal article" date="2014" name="Front. Microbiol.">
        <title>High frequency of phylogenetically diverse reductive dehalogenase-homologous genes in deep subseafloor sedimentary metagenomes.</title>
        <authorList>
            <person name="Kawai M."/>
            <person name="Futagami T."/>
            <person name="Toyoda A."/>
            <person name="Takaki Y."/>
            <person name="Nishi S."/>
            <person name="Hori S."/>
            <person name="Arai W."/>
            <person name="Tsubouchi T."/>
            <person name="Morono Y."/>
            <person name="Uchiyama I."/>
            <person name="Ito T."/>
            <person name="Fujiyama A."/>
            <person name="Inagaki F."/>
            <person name="Takami H."/>
        </authorList>
    </citation>
    <scope>NUCLEOTIDE SEQUENCE</scope>
    <source>
        <strain evidence="1">Expedition CK06-06</strain>
    </source>
</reference>
<accession>X1HLC6</accession>
<name>X1HLC6_9ZZZZ</name>
<evidence type="ECO:0008006" key="2">
    <source>
        <dbReference type="Google" id="ProtNLM"/>
    </source>
</evidence>
<dbReference type="AlphaFoldDB" id="X1HLC6"/>
<dbReference type="NCBIfam" id="TIGR02913">
    <property type="entry name" value="HAF_rpt"/>
    <property type="match status" value="2"/>
</dbReference>
<organism evidence="1">
    <name type="scientific">marine sediment metagenome</name>
    <dbReference type="NCBI Taxonomy" id="412755"/>
    <lineage>
        <taxon>unclassified sequences</taxon>
        <taxon>metagenomes</taxon>
        <taxon>ecological metagenomes</taxon>
    </lineage>
</organism>
<dbReference type="EMBL" id="BARU01020920">
    <property type="protein sequence ID" value="GAH54629.1"/>
    <property type="molecule type" value="Genomic_DNA"/>
</dbReference>
<proteinExistence type="predicted"/>
<protein>
    <recommendedName>
        <fullName evidence="2">Fibronectin type-III domain-containing protein</fullName>
    </recommendedName>
</protein>
<comment type="caution">
    <text evidence="1">The sequence shown here is derived from an EMBL/GenBank/DDBJ whole genome shotgun (WGS) entry which is preliminary data.</text>
</comment>
<feature type="non-terminal residue" evidence="1">
    <location>
        <position position="285"/>
    </location>
</feature>
<dbReference type="InterPro" id="IPR014262">
    <property type="entry name" value="HAF_rpt"/>
</dbReference>
<sequence>LYADLTDTNCSPGPLEPNHTYYWQVITKNVQGQAPGPVWSFTTVRGWDLNLSRYRIIDLGMISDIGVPGYNQSGARAINNFGQVVGYSTTSAGIKWHAFFWEDVNNNGQADPNEMQDLAVEWGNIYSDASGINNIGQVVGSMNLFQLHTQPYVWQDTNHNGRYDSGEIEYLELLPVTSRSYAYDVSDYGLAVGLCETFNGNFACLWDVATNSVTNLGTLGGAGSTANGINNAGQVVGTADNTDNEDCAFLWTDENGNGESDPCEMIDIGTLGGNYGKAFAINNSG</sequence>